<comment type="subcellular location">
    <subcellularLocation>
        <location evidence="1">Membrane</location>
        <topology evidence="1">Multi-pass membrane protein</topology>
    </subcellularLocation>
</comment>
<gene>
    <name evidence="7" type="ORF">PFISCL1PPCAC_2495</name>
</gene>
<dbReference type="SUPFAM" id="SSF103473">
    <property type="entry name" value="MFS general substrate transporter"/>
    <property type="match status" value="1"/>
</dbReference>
<keyword evidence="2 5" id="KW-0812">Transmembrane</keyword>
<protein>
    <recommendedName>
        <fullName evidence="6">Major facilitator superfamily (MFS) profile domain-containing protein</fullName>
    </recommendedName>
</protein>
<feature type="transmembrane region" description="Helical" evidence="5">
    <location>
        <begin position="127"/>
        <end position="147"/>
    </location>
</feature>
<keyword evidence="3 5" id="KW-1133">Transmembrane helix</keyword>
<evidence type="ECO:0000256" key="3">
    <source>
        <dbReference type="ARBA" id="ARBA00022989"/>
    </source>
</evidence>
<dbReference type="InterPro" id="IPR005829">
    <property type="entry name" value="Sugar_transporter_CS"/>
</dbReference>
<feature type="non-terminal residue" evidence="7">
    <location>
        <position position="224"/>
    </location>
</feature>
<evidence type="ECO:0000256" key="5">
    <source>
        <dbReference type="SAM" id="Phobius"/>
    </source>
</evidence>
<evidence type="ECO:0000256" key="2">
    <source>
        <dbReference type="ARBA" id="ARBA00022692"/>
    </source>
</evidence>
<dbReference type="Pfam" id="PF00083">
    <property type="entry name" value="Sugar_tr"/>
    <property type="match status" value="1"/>
</dbReference>
<feature type="transmembrane region" description="Helical" evidence="5">
    <location>
        <begin position="62"/>
        <end position="82"/>
    </location>
</feature>
<dbReference type="InterPro" id="IPR020846">
    <property type="entry name" value="MFS_dom"/>
</dbReference>
<evidence type="ECO:0000259" key="6">
    <source>
        <dbReference type="PROSITE" id="PS50850"/>
    </source>
</evidence>
<accession>A0AAV5UYA8</accession>
<organism evidence="7 8">
    <name type="scientific">Pristionchus fissidentatus</name>
    <dbReference type="NCBI Taxonomy" id="1538716"/>
    <lineage>
        <taxon>Eukaryota</taxon>
        <taxon>Metazoa</taxon>
        <taxon>Ecdysozoa</taxon>
        <taxon>Nematoda</taxon>
        <taxon>Chromadorea</taxon>
        <taxon>Rhabditida</taxon>
        <taxon>Rhabditina</taxon>
        <taxon>Diplogasteromorpha</taxon>
        <taxon>Diplogasteroidea</taxon>
        <taxon>Neodiplogasteridae</taxon>
        <taxon>Pristionchus</taxon>
    </lineage>
</organism>
<dbReference type="PROSITE" id="PS50850">
    <property type="entry name" value="MFS"/>
    <property type="match status" value="1"/>
</dbReference>
<comment type="caution">
    <text evidence="7">The sequence shown here is derived from an EMBL/GenBank/DDBJ whole genome shotgun (WGS) entry which is preliminary data.</text>
</comment>
<dbReference type="AlphaFoldDB" id="A0AAV5UYA8"/>
<sequence length="224" mass="23550">RLVWSSLAASLFIGAAVGAWIGATLTNRKGAASTVIVAALILGVSIPLSGFAYLITSCELFVLSRLVTGVGIGIGTTAQGVFLAEISPVQHRGFISSFGGFGTNIGFILASFLGLPDVLGQATRWHLAYFIAGAPCIFVLFFFILFVHESPVHLVTKGKDERAIAAATAYSNEGSAAARIEEIKHELSSNTSCLTMKQILSDPVSRRVLLLSTTLNATVSFSGQ</sequence>
<dbReference type="EMBL" id="BTSY01000001">
    <property type="protein sequence ID" value="GMT11198.1"/>
    <property type="molecule type" value="Genomic_DNA"/>
</dbReference>
<evidence type="ECO:0000256" key="1">
    <source>
        <dbReference type="ARBA" id="ARBA00004141"/>
    </source>
</evidence>
<dbReference type="PANTHER" id="PTHR23503">
    <property type="entry name" value="SOLUTE CARRIER FAMILY 2"/>
    <property type="match status" value="1"/>
</dbReference>
<feature type="transmembrane region" description="Helical" evidence="5">
    <location>
        <begin position="94"/>
        <end position="115"/>
    </location>
</feature>
<name>A0AAV5UYA8_9BILA</name>
<dbReference type="Proteomes" id="UP001432322">
    <property type="component" value="Unassembled WGS sequence"/>
</dbReference>
<feature type="domain" description="Major facilitator superfamily (MFS) profile" evidence="6">
    <location>
        <begin position="1"/>
        <end position="224"/>
    </location>
</feature>
<reference evidence="7" key="1">
    <citation type="submission" date="2023-10" db="EMBL/GenBank/DDBJ databases">
        <title>Genome assembly of Pristionchus species.</title>
        <authorList>
            <person name="Yoshida K."/>
            <person name="Sommer R.J."/>
        </authorList>
    </citation>
    <scope>NUCLEOTIDE SEQUENCE</scope>
    <source>
        <strain evidence="7">RS5133</strain>
    </source>
</reference>
<dbReference type="InterPro" id="IPR005828">
    <property type="entry name" value="MFS_sugar_transport-like"/>
</dbReference>
<dbReference type="GO" id="GO:0016020">
    <property type="term" value="C:membrane"/>
    <property type="evidence" value="ECO:0007669"/>
    <property type="project" value="UniProtKB-SubCell"/>
</dbReference>
<dbReference type="PANTHER" id="PTHR23503:SF106">
    <property type="entry name" value="MAJOR FACILITATOR SUPERFAMILY (MFS) PROFILE DOMAIN-CONTAINING PROTEIN"/>
    <property type="match status" value="1"/>
</dbReference>
<dbReference type="InterPro" id="IPR045263">
    <property type="entry name" value="GLUT"/>
</dbReference>
<dbReference type="InterPro" id="IPR036259">
    <property type="entry name" value="MFS_trans_sf"/>
</dbReference>
<evidence type="ECO:0000313" key="7">
    <source>
        <dbReference type="EMBL" id="GMT11198.1"/>
    </source>
</evidence>
<feature type="transmembrane region" description="Helical" evidence="5">
    <location>
        <begin position="34"/>
        <end position="55"/>
    </location>
</feature>
<proteinExistence type="predicted"/>
<keyword evidence="4 5" id="KW-0472">Membrane</keyword>
<keyword evidence="8" id="KW-1185">Reference proteome</keyword>
<dbReference type="Gene3D" id="1.20.1250.20">
    <property type="entry name" value="MFS general substrate transporter like domains"/>
    <property type="match status" value="1"/>
</dbReference>
<evidence type="ECO:0000313" key="8">
    <source>
        <dbReference type="Proteomes" id="UP001432322"/>
    </source>
</evidence>
<feature type="non-terminal residue" evidence="7">
    <location>
        <position position="1"/>
    </location>
</feature>
<dbReference type="PROSITE" id="PS00217">
    <property type="entry name" value="SUGAR_TRANSPORT_2"/>
    <property type="match status" value="1"/>
</dbReference>
<dbReference type="GO" id="GO:0015149">
    <property type="term" value="F:hexose transmembrane transporter activity"/>
    <property type="evidence" value="ECO:0007669"/>
    <property type="project" value="TreeGrafter"/>
</dbReference>
<evidence type="ECO:0000256" key="4">
    <source>
        <dbReference type="ARBA" id="ARBA00023136"/>
    </source>
</evidence>